<dbReference type="Proteomes" id="UP000748025">
    <property type="component" value="Unassembled WGS sequence"/>
</dbReference>
<dbReference type="EMBL" id="SRPW01004168">
    <property type="protein sequence ID" value="KAG5984842.1"/>
    <property type="molecule type" value="Genomic_DNA"/>
</dbReference>
<gene>
    <name evidence="1" type="ORF">E4U43_006142</name>
</gene>
<accession>A0A9P7SV28</accession>
<keyword evidence="2" id="KW-1185">Reference proteome</keyword>
<dbReference type="OrthoDB" id="74412at2759"/>
<dbReference type="AlphaFoldDB" id="A0A9P7SV28"/>
<proteinExistence type="predicted"/>
<reference evidence="1" key="1">
    <citation type="journal article" date="2020" name="bioRxiv">
        <title>Whole genome comparisons of ergot fungi reveals the divergence and evolution of species within the genus Claviceps are the result of varying mechanisms driving genome evolution and host range expansion.</title>
        <authorList>
            <person name="Wyka S.A."/>
            <person name="Mondo S.J."/>
            <person name="Liu M."/>
            <person name="Dettman J."/>
            <person name="Nalam V."/>
            <person name="Broders K.D."/>
        </authorList>
    </citation>
    <scope>NUCLEOTIDE SEQUENCE</scope>
    <source>
        <strain evidence="1">CCC 602</strain>
    </source>
</reference>
<name>A0A9P7SV28_9HYPO</name>
<feature type="non-terminal residue" evidence="1">
    <location>
        <position position="64"/>
    </location>
</feature>
<sequence length="64" mass="6752">MSLNGLDDAEVAEAYAAAIAEAGGWFLLEYKGRDEVKVLSRGTGGIADVRDAVAEYEEASPLYG</sequence>
<comment type="caution">
    <text evidence="1">The sequence shown here is derived from an EMBL/GenBank/DDBJ whole genome shotgun (WGS) entry which is preliminary data.</text>
</comment>
<evidence type="ECO:0000313" key="1">
    <source>
        <dbReference type="EMBL" id="KAG5984842.1"/>
    </source>
</evidence>
<evidence type="ECO:0000313" key="2">
    <source>
        <dbReference type="Proteomes" id="UP000748025"/>
    </source>
</evidence>
<protein>
    <submittedName>
        <fullName evidence="1">Uncharacterized protein</fullName>
    </submittedName>
</protein>
<organism evidence="1 2">
    <name type="scientific">Claviceps pusilla</name>
    <dbReference type="NCBI Taxonomy" id="123648"/>
    <lineage>
        <taxon>Eukaryota</taxon>
        <taxon>Fungi</taxon>
        <taxon>Dikarya</taxon>
        <taxon>Ascomycota</taxon>
        <taxon>Pezizomycotina</taxon>
        <taxon>Sordariomycetes</taxon>
        <taxon>Hypocreomycetidae</taxon>
        <taxon>Hypocreales</taxon>
        <taxon>Clavicipitaceae</taxon>
        <taxon>Claviceps</taxon>
    </lineage>
</organism>